<accession>A0A2H3JFS8</accession>
<keyword evidence="2" id="KW-1185">Reference proteome</keyword>
<dbReference type="AlphaFoldDB" id="A0A2H3JFS8"/>
<gene>
    <name evidence="1" type="ORF">WOLCODRAFT_20610</name>
</gene>
<reference evidence="1 2" key="1">
    <citation type="journal article" date="2012" name="Science">
        <title>The Paleozoic origin of enzymatic lignin decomposition reconstructed from 31 fungal genomes.</title>
        <authorList>
            <person name="Floudas D."/>
            <person name="Binder M."/>
            <person name="Riley R."/>
            <person name="Barry K."/>
            <person name="Blanchette R.A."/>
            <person name="Henrissat B."/>
            <person name="Martinez A.T."/>
            <person name="Otillar R."/>
            <person name="Spatafora J.W."/>
            <person name="Yadav J.S."/>
            <person name="Aerts A."/>
            <person name="Benoit I."/>
            <person name="Boyd A."/>
            <person name="Carlson A."/>
            <person name="Copeland A."/>
            <person name="Coutinho P.M."/>
            <person name="de Vries R.P."/>
            <person name="Ferreira P."/>
            <person name="Findley K."/>
            <person name="Foster B."/>
            <person name="Gaskell J."/>
            <person name="Glotzer D."/>
            <person name="Gorecki P."/>
            <person name="Heitman J."/>
            <person name="Hesse C."/>
            <person name="Hori C."/>
            <person name="Igarashi K."/>
            <person name="Jurgens J.A."/>
            <person name="Kallen N."/>
            <person name="Kersten P."/>
            <person name="Kohler A."/>
            <person name="Kuees U."/>
            <person name="Kumar T.K.A."/>
            <person name="Kuo A."/>
            <person name="LaButti K."/>
            <person name="Larrondo L.F."/>
            <person name="Lindquist E."/>
            <person name="Ling A."/>
            <person name="Lombard V."/>
            <person name="Lucas S."/>
            <person name="Lundell T."/>
            <person name="Martin R."/>
            <person name="McLaughlin D.J."/>
            <person name="Morgenstern I."/>
            <person name="Morin E."/>
            <person name="Murat C."/>
            <person name="Nagy L.G."/>
            <person name="Nolan M."/>
            <person name="Ohm R.A."/>
            <person name="Patyshakuliyeva A."/>
            <person name="Rokas A."/>
            <person name="Ruiz-Duenas F.J."/>
            <person name="Sabat G."/>
            <person name="Salamov A."/>
            <person name="Samejima M."/>
            <person name="Schmutz J."/>
            <person name="Slot J.C."/>
            <person name="St John F."/>
            <person name="Stenlid J."/>
            <person name="Sun H."/>
            <person name="Sun S."/>
            <person name="Syed K."/>
            <person name="Tsang A."/>
            <person name="Wiebenga A."/>
            <person name="Young D."/>
            <person name="Pisabarro A."/>
            <person name="Eastwood D.C."/>
            <person name="Martin F."/>
            <person name="Cullen D."/>
            <person name="Grigoriev I.V."/>
            <person name="Hibbett D.S."/>
        </authorList>
    </citation>
    <scope>NUCLEOTIDE SEQUENCE [LARGE SCALE GENOMIC DNA]</scope>
    <source>
        <strain evidence="1 2">MD-104</strain>
    </source>
</reference>
<sequence>MYHWRSAGITKYWPRNWRVYEQHNLPSETSEFSSIISADQVLMDDEFLDEFVRPQLDNQKHPRAVFRTISRIIDQRVDRPKSDTLFSLDKWFERTEHNSQSLITLSHIVLDFMLKCEPSTNLQSQRISIFDANEELRQYIEPCVEYLKGLLGAIPVTQLEVYRRMTKAVMETGTSKVVREGMVKALHLHRYRFTLSEEDLQRLIDCVSTVQADGETLERMCRTIICLSSRLPKSDANRIHIGYRSAISVALERIADGRDWDCFRRLLNNFASFADGRVVTRILTADMLGHWKELASDCDGELQVRIAFAWERLRALAGIAAPRVDFAAPETKMDVLMYKERKDVTLQLPAWVNEKDRDTTA</sequence>
<organism evidence="1 2">
    <name type="scientific">Wolfiporia cocos (strain MD-104)</name>
    <name type="common">Brown rot fungus</name>
    <dbReference type="NCBI Taxonomy" id="742152"/>
    <lineage>
        <taxon>Eukaryota</taxon>
        <taxon>Fungi</taxon>
        <taxon>Dikarya</taxon>
        <taxon>Basidiomycota</taxon>
        <taxon>Agaricomycotina</taxon>
        <taxon>Agaricomycetes</taxon>
        <taxon>Polyporales</taxon>
        <taxon>Phaeolaceae</taxon>
        <taxon>Wolfiporia</taxon>
    </lineage>
</organism>
<dbReference type="Proteomes" id="UP000218811">
    <property type="component" value="Unassembled WGS sequence"/>
</dbReference>
<dbReference type="EMBL" id="KB467887">
    <property type="protein sequence ID" value="PCH36558.1"/>
    <property type="molecule type" value="Genomic_DNA"/>
</dbReference>
<proteinExistence type="predicted"/>
<evidence type="ECO:0000313" key="2">
    <source>
        <dbReference type="Proteomes" id="UP000218811"/>
    </source>
</evidence>
<name>A0A2H3JFS8_WOLCO</name>
<evidence type="ECO:0000313" key="1">
    <source>
        <dbReference type="EMBL" id="PCH36558.1"/>
    </source>
</evidence>
<protein>
    <submittedName>
        <fullName evidence="1">Uncharacterized protein</fullName>
    </submittedName>
</protein>